<organism evidence="9 10">
    <name type="scientific">Babesia ovis</name>
    <dbReference type="NCBI Taxonomy" id="5869"/>
    <lineage>
        <taxon>Eukaryota</taxon>
        <taxon>Sar</taxon>
        <taxon>Alveolata</taxon>
        <taxon>Apicomplexa</taxon>
        <taxon>Aconoidasida</taxon>
        <taxon>Piroplasmida</taxon>
        <taxon>Babesiidae</taxon>
        <taxon>Babesia</taxon>
    </lineage>
</organism>
<protein>
    <recommendedName>
        <fullName evidence="11">Polyprenyl synthetase superfamily protein</fullName>
    </recommendedName>
</protein>
<dbReference type="InterPro" id="IPR033749">
    <property type="entry name" value="Polyprenyl_synt_CS"/>
</dbReference>
<evidence type="ECO:0008006" key="11">
    <source>
        <dbReference type="Google" id="ProtNLM"/>
    </source>
</evidence>
<comment type="cofactor">
    <cofactor evidence="1">
        <name>Mg(2+)</name>
        <dbReference type="ChEBI" id="CHEBI:18420"/>
    </cofactor>
</comment>
<dbReference type="SUPFAM" id="SSF48576">
    <property type="entry name" value="Terpenoid synthases"/>
    <property type="match status" value="1"/>
</dbReference>
<gene>
    <name evidence="9" type="ORF">BaOVIS_013420</name>
</gene>
<keyword evidence="6" id="KW-0414">Isoprene biosynthesis</keyword>
<evidence type="ECO:0000256" key="3">
    <source>
        <dbReference type="ARBA" id="ARBA00022679"/>
    </source>
</evidence>
<sequence length="472" mass="51770">MYSDYLWMQALRCANRVGSAVHSGLPHHVIRRGRHVCTGNNTPSHDSLSDDNTGPFIPQSNKYRAEYENAVSLSSRVFKLAGAELRSARLSVSSGFPSATISADKHNALERLISMFRERIVSQVQTDNPQINNVTKYVLTSKSKLFRPKLGLMIARLLSGRSAVIPNSGSVQKSGVTNGSHAESIETSEMERSQAITYDDMSAQDIDRILRLLQSYEIVHVGSLVHDDILDNAMMRRSVPALHVKEGTKMAVLVGDLMLTRACSTVANLGSQLLTIRMAKALENLVKGEITQVEASYNVDNMLCDYLKKTFMKTASLMAECCASIASLLSQDEVTCHKCYLIGLHVGMAFQIYDDLLDYESHSTKLGKPTLNDLSSGLITMPLIMALPESPELGTLLADGTVKSGNVETVLPYINASEAFERSRCAVMMHLAEVSRLLHGVDKNEAAPGRPLSESAQSLLQFVYDTLTRIKG</sequence>
<comment type="similarity">
    <text evidence="2 7">Belongs to the FPP/GGPP synthase family.</text>
</comment>
<evidence type="ECO:0000256" key="6">
    <source>
        <dbReference type="ARBA" id="ARBA00023229"/>
    </source>
</evidence>
<dbReference type="PANTHER" id="PTHR12001">
    <property type="entry name" value="GERANYLGERANYL PYROPHOSPHATE SYNTHASE"/>
    <property type="match status" value="1"/>
</dbReference>
<dbReference type="Gene3D" id="1.10.600.10">
    <property type="entry name" value="Farnesyl Diphosphate Synthase"/>
    <property type="match status" value="1"/>
</dbReference>
<keyword evidence="4" id="KW-0479">Metal-binding</keyword>
<evidence type="ECO:0000256" key="2">
    <source>
        <dbReference type="ARBA" id="ARBA00006706"/>
    </source>
</evidence>
<proteinExistence type="inferred from homology"/>
<keyword evidence="5" id="KW-0460">Magnesium</keyword>
<evidence type="ECO:0000313" key="9">
    <source>
        <dbReference type="EMBL" id="GFE53938.1"/>
    </source>
</evidence>
<dbReference type="EMBL" id="BLIY01000008">
    <property type="protein sequence ID" value="GFE53938.1"/>
    <property type="molecule type" value="Genomic_DNA"/>
</dbReference>
<evidence type="ECO:0000256" key="1">
    <source>
        <dbReference type="ARBA" id="ARBA00001946"/>
    </source>
</evidence>
<evidence type="ECO:0000313" key="10">
    <source>
        <dbReference type="Proteomes" id="UP001057455"/>
    </source>
</evidence>
<dbReference type="PANTHER" id="PTHR12001:SF69">
    <property type="entry name" value="ALL TRANS-POLYPRENYL-DIPHOSPHATE SYNTHASE PDSS1"/>
    <property type="match status" value="1"/>
</dbReference>
<dbReference type="OrthoDB" id="6921389at2759"/>
<dbReference type="GO" id="GO:0008299">
    <property type="term" value="P:isoprenoid biosynthetic process"/>
    <property type="evidence" value="ECO:0007669"/>
    <property type="project" value="UniProtKB-KW"/>
</dbReference>
<dbReference type="Pfam" id="PF00348">
    <property type="entry name" value="polyprenyl_synt"/>
    <property type="match status" value="1"/>
</dbReference>
<dbReference type="PROSITE" id="PS00444">
    <property type="entry name" value="POLYPRENYL_SYNTHASE_2"/>
    <property type="match status" value="1"/>
</dbReference>
<dbReference type="GO" id="GO:0046872">
    <property type="term" value="F:metal ion binding"/>
    <property type="evidence" value="ECO:0007669"/>
    <property type="project" value="UniProtKB-KW"/>
</dbReference>
<dbReference type="InterPro" id="IPR008949">
    <property type="entry name" value="Isoprenoid_synthase_dom_sf"/>
</dbReference>
<feature type="compositionally biased region" description="Polar residues" evidence="8">
    <location>
        <begin position="169"/>
        <end position="187"/>
    </location>
</feature>
<dbReference type="GO" id="GO:1990234">
    <property type="term" value="C:transferase complex"/>
    <property type="evidence" value="ECO:0007669"/>
    <property type="project" value="TreeGrafter"/>
</dbReference>
<keyword evidence="10" id="KW-1185">Reference proteome</keyword>
<evidence type="ECO:0000256" key="4">
    <source>
        <dbReference type="ARBA" id="ARBA00022723"/>
    </source>
</evidence>
<keyword evidence="3 7" id="KW-0808">Transferase</keyword>
<reference evidence="9" key="1">
    <citation type="submission" date="2019-12" db="EMBL/GenBank/DDBJ databases">
        <title>Genome sequence of Babesia ovis.</title>
        <authorList>
            <person name="Yamagishi J."/>
            <person name="Sevinc F."/>
            <person name="Xuan X."/>
        </authorList>
    </citation>
    <scope>NUCLEOTIDE SEQUENCE</scope>
    <source>
        <strain evidence="9">Selcuk</strain>
    </source>
</reference>
<dbReference type="InterPro" id="IPR000092">
    <property type="entry name" value="Polyprenyl_synt"/>
</dbReference>
<dbReference type="Proteomes" id="UP001057455">
    <property type="component" value="Unassembled WGS sequence"/>
</dbReference>
<evidence type="ECO:0000256" key="5">
    <source>
        <dbReference type="ARBA" id="ARBA00022842"/>
    </source>
</evidence>
<name>A0A9W5WUI4_BABOV</name>
<dbReference type="GO" id="GO:0006744">
    <property type="term" value="P:ubiquinone biosynthetic process"/>
    <property type="evidence" value="ECO:0007669"/>
    <property type="project" value="TreeGrafter"/>
</dbReference>
<feature type="region of interest" description="Disordered" evidence="8">
    <location>
        <begin position="169"/>
        <end position="191"/>
    </location>
</feature>
<dbReference type="GO" id="GO:0004659">
    <property type="term" value="F:prenyltransferase activity"/>
    <property type="evidence" value="ECO:0007669"/>
    <property type="project" value="InterPro"/>
</dbReference>
<evidence type="ECO:0000256" key="8">
    <source>
        <dbReference type="SAM" id="MobiDB-lite"/>
    </source>
</evidence>
<dbReference type="CDD" id="cd00685">
    <property type="entry name" value="Trans_IPPS_HT"/>
    <property type="match status" value="1"/>
</dbReference>
<comment type="caution">
    <text evidence="9">The sequence shown here is derived from an EMBL/GenBank/DDBJ whole genome shotgun (WGS) entry which is preliminary data.</text>
</comment>
<dbReference type="SFLD" id="SFLDS00005">
    <property type="entry name" value="Isoprenoid_Synthase_Type_I"/>
    <property type="match status" value="1"/>
</dbReference>
<accession>A0A9W5WUI4</accession>
<dbReference type="AlphaFoldDB" id="A0A9W5WUI4"/>
<evidence type="ECO:0000256" key="7">
    <source>
        <dbReference type="RuleBase" id="RU004466"/>
    </source>
</evidence>